<dbReference type="EMBL" id="LR584267">
    <property type="protein sequence ID" value="VHO01097.1"/>
    <property type="molecule type" value="Genomic_DNA"/>
</dbReference>
<accession>A0A0M4N044</accession>
<protein>
    <submittedName>
        <fullName evidence="2">Lipase</fullName>
    </submittedName>
</protein>
<dbReference type="PANTHER" id="PTHR34853">
    <property type="match status" value="1"/>
</dbReference>
<dbReference type="PIRSF" id="PIRSF029171">
    <property type="entry name" value="Esterase_LipA"/>
    <property type="match status" value="1"/>
</dbReference>
<evidence type="ECO:0000313" key="4">
    <source>
        <dbReference type="Proteomes" id="UP000068137"/>
    </source>
</evidence>
<proteinExistence type="predicted"/>
<evidence type="ECO:0000313" key="2">
    <source>
        <dbReference type="EMBL" id="ALE19186.1"/>
    </source>
</evidence>
<dbReference type="OrthoDB" id="9798122at2"/>
<reference evidence="3 5" key="3">
    <citation type="submission" date="2019-04" db="EMBL/GenBank/DDBJ databases">
        <authorList>
            <person name="Seth-Smith MB H."/>
            <person name="Seth-Smith H."/>
        </authorList>
    </citation>
    <scope>NUCLEOTIDE SEQUENCE [LARGE SCALE GENOMIC DNA]</scope>
    <source>
        <strain evidence="3">USB-603019</strain>
    </source>
</reference>
<sequence length="410" mass="43960">MKKSIRNRIFSSTTALVTTAALLASGLGTAGADPIEPGQPVPLWSGMDVSHYRGHIPQKNGTLLREVPLDKGAWLPAASKASRILYTSQNSRGKMAVSTGAIFLPKKPAPAGGYPIVAWAHGTVGLGDACTPSAGDRYLRDVKYLDHWLNQGYAVVATDYVGLGTPGLMAYLDGKTSAHNVVDSVIAAQRSTLAKFSPKWVVVGQSQGGGVAMNTARYATEFGKGSGVDYRGGVSTGTPAHIEDILQFAGPHFPPFDVGAGMTTYILYVLAGFRDARPDMKVNQVLNKEGLKWVKQSETLCYGSLHKALEDQNVSLHTLFAKPLLSLPGIHKALQEYMGTPASGYDRPIFVGQGLKDVDVPAPFAISLVTEMYLRGEPVEFYLYPNYDHSQTVNGSLKDSTPFVARVMQG</sequence>
<dbReference type="AlphaFoldDB" id="A0A0M4N044"/>
<dbReference type="PANTHER" id="PTHR34853:SF1">
    <property type="entry name" value="LIPASE 5"/>
    <property type="match status" value="1"/>
</dbReference>
<dbReference type="Proteomes" id="UP000068137">
    <property type="component" value="Chromosome"/>
</dbReference>
<keyword evidence="5" id="KW-1185">Reference proteome</keyword>
<reference evidence="2 4" key="1">
    <citation type="journal article" date="2015" name="Genome Announc.">
        <title>Complete Genome Sequences for Two Strains of a Novel Fastidious, Partially Acid-Fast, Gram-Positive Corynebacterineae Bacterium, Derived from Human Clinical Samples.</title>
        <authorList>
            <person name="Nicholson A.C."/>
            <person name="Bell M."/>
            <person name="Humrighouse B.W."/>
            <person name="McQuiston J.R."/>
        </authorList>
    </citation>
    <scope>NUCLEOTIDE SEQUENCE [LARGE SCALE GENOMIC DNA]</scope>
    <source>
        <strain evidence="2 4">X1698</strain>
    </source>
</reference>
<feature type="signal peptide" evidence="1">
    <location>
        <begin position="1"/>
        <end position="32"/>
    </location>
</feature>
<dbReference type="STRING" id="1528099.AL705_05845"/>
<dbReference type="EMBL" id="CP012390">
    <property type="protein sequence ID" value="ALE19186.1"/>
    <property type="molecule type" value="Genomic_DNA"/>
</dbReference>
<dbReference type="SUPFAM" id="SSF53474">
    <property type="entry name" value="alpha/beta-Hydrolases"/>
    <property type="match status" value="1"/>
</dbReference>
<dbReference type="Pfam" id="PF03583">
    <property type="entry name" value="LIP"/>
    <property type="match status" value="1"/>
</dbReference>
<dbReference type="GO" id="GO:0004806">
    <property type="term" value="F:triacylglycerol lipase activity"/>
    <property type="evidence" value="ECO:0007669"/>
    <property type="project" value="InterPro"/>
</dbReference>
<dbReference type="InterPro" id="IPR029058">
    <property type="entry name" value="AB_hydrolase_fold"/>
</dbReference>
<feature type="chain" id="PRO_5044544848" evidence="1">
    <location>
        <begin position="33"/>
        <end position="410"/>
    </location>
</feature>
<evidence type="ECO:0000313" key="5">
    <source>
        <dbReference type="Proteomes" id="UP000324288"/>
    </source>
</evidence>
<dbReference type="GO" id="GO:0016042">
    <property type="term" value="P:lipid catabolic process"/>
    <property type="evidence" value="ECO:0007669"/>
    <property type="project" value="InterPro"/>
</dbReference>
<name>A0A0M4N044_9ACTN</name>
<dbReference type="Proteomes" id="UP000324288">
    <property type="component" value="Chromosome"/>
</dbReference>
<dbReference type="Gene3D" id="3.40.50.1820">
    <property type="entry name" value="alpha/beta hydrolase"/>
    <property type="match status" value="1"/>
</dbReference>
<dbReference type="KEGG" id="cbq:AL705_05845"/>
<evidence type="ECO:0000313" key="3">
    <source>
        <dbReference type="EMBL" id="VHO01097.1"/>
    </source>
</evidence>
<gene>
    <name evidence="2" type="ORF">AL705_05845</name>
    <name evidence="3" type="ORF">LC603019_01153</name>
</gene>
<dbReference type="PATRIC" id="fig|1562462.4.peg.1204"/>
<dbReference type="RefSeq" id="WP_053962213.1">
    <property type="nucleotide sequence ID" value="NZ_CAJPTR010000064.1"/>
</dbReference>
<reference evidence="2" key="2">
    <citation type="journal article" date="2016" name="Int. J. Syst. Evol. Microbiol.">
        <title>Lawsonella clevelandensis gen. nov., sp. nov., a new member of the suborder Corynebacterineae isolated from human abscesses.</title>
        <authorList>
            <person name="Bell M.E."/>
            <person name="Bernard K.A."/>
            <person name="Harrington S.M."/>
            <person name="Patel N.B."/>
            <person name="Tucker T.A."/>
            <person name="Metcalfe M.G."/>
            <person name="McQuiston J.R."/>
        </authorList>
    </citation>
    <scope>NUCLEOTIDE SEQUENCE</scope>
    <source>
        <strain evidence="2">X1698</strain>
    </source>
</reference>
<dbReference type="InterPro" id="IPR005152">
    <property type="entry name" value="Lipase_secreted"/>
</dbReference>
<organism evidence="2 4">
    <name type="scientific">Lawsonella clevelandensis</name>
    <dbReference type="NCBI Taxonomy" id="1528099"/>
    <lineage>
        <taxon>Bacteria</taxon>
        <taxon>Bacillati</taxon>
        <taxon>Actinomycetota</taxon>
        <taxon>Actinomycetes</taxon>
        <taxon>Mycobacteriales</taxon>
        <taxon>Lawsonellaceae</taxon>
        <taxon>Lawsonella</taxon>
    </lineage>
</organism>
<keyword evidence="1" id="KW-0732">Signal</keyword>
<evidence type="ECO:0000256" key="1">
    <source>
        <dbReference type="SAM" id="SignalP"/>
    </source>
</evidence>